<evidence type="ECO:0000256" key="2">
    <source>
        <dbReference type="SAM" id="MobiDB-lite"/>
    </source>
</evidence>
<feature type="coiled-coil region" evidence="1">
    <location>
        <begin position="96"/>
        <end position="137"/>
    </location>
</feature>
<gene>
    <name evidence="3" type="ORF">ADL12_39615</name>
</gene>
<dbReference type="EMBL" id="LLZG01000388">
    <property type="protein sequence ID" value="KUL23190.1"/>
    <property type="molecule type" value="Genomic_DNA"/>
</dbReference>
<evidence type="ECO:0000313" key="4">
    <source>
        <dbReference type="Proteomes" id="UP000053923"/>
    </source>
</evidence>
<keyword evidence="1" id="KW-0175">Coiled coil</keyword>
<dbReference type="Proteomes" id="UP000053923">
    <property type="component" value="Unassembled WGS sequence"/>
</dbReference>
<feature type="region of interest" description="Disordered" evidence="2">
    <location>
        <begin position="71"/>
        <end position="91"/>
    </location>
</feature>
<reference evidence="4" key="1">
    <citation type="submission" date="2015-10" db="EMBL/GenBank/DDBJ databases">
        <authorList>
            <person name="Ju K.-S."/>
            <person name="Doroghazi J.R."/>
            <person name="Metcalf W.W."/>
        </authorList>
    </citation>
    <scope>NUCLEOTIDE SEQUENCE [LARGE SCALE GENOMIC DNA]</scope>
    <source>
        <strain evidence="4">NRRL 3151</strain>
    </source>
</reference>
<sequence>MTWLRPEYKGREEELITLADGARLVGVSRSAVSNWAARHANFPRLVLLTGPLTKRVKYVVREELVDFARAQRNKPRKTASTHQPRRPAVELRAGEVQHYTQQVARLTELVDRHRQTLAGAETRLRTARQRLRKARTQLTTELIANRAYRHLSPPCTNPAAPHLKQTTAPHQKDQP</sequence>
<accession>A0A101JAG2</accession>
<organism evidence="3 4">
    <name type="scientific">Streptomyces regalis</name>
    <dbReference type="NCBI Taxonomy" id="68262"/>
    <lineage>
        <taxon>Bacteria</taxon>
        <taxon>Bacillati</taxon>
        <taxon>Actinomycetota</taxon>
        <taxon>Actinomycetes</taxon>
        <taxon>Kitasatosporales</taxon>
        <taxon>Streptomycetaceae</taxon>
        <taxon>Streptomyces</taxon>
    </lineage>
</organism>
<evidence type="ECO:0000313" key="3">
    <source>
        <dbReference type="EMBL" id="KUL23190.1"/>
    </source>
</evidence>
<evidence type="ECO:0000256" key="1">
    <source>
        <dbReference type="SAM" id="Coils"/>
    </source>
</evidence>
<name>A0A101JAG2_9ACTN</name>
<protein>
    <submittedName>
        <fullName evidence="3">Uncharacterized protein</fullName>
    </submittedName>
</protein>
<dbReference type="AlphaFoldDB" id="A0A101JAG2"/>
<comment type="caution">
    <text evidence="3">The sequence shown here is derived from an EMBL/GenBank/DDBJ whole genome shotgun (WGS) entry which is preliminary data.</text>
</comment>
<feature type="region of interest" description="Disordered" evidence="2">
    <location>
        <begin position="150"/>
        <end position="175"/>
    </location>
</feature>
<keyword evidence="4" id="KW-1185">Reference proteome</keyword>
<feature type="compositionally biased region" description="Basic residues" evidence="2">
    <location>
        <begin position="71"/>
        <end position="85"/>
    </location>
</feature>
<proteinExistence type="predicted"/>